<dbReference type="Pfam" id="PF01694">
    <property type="entry name" value="Rhomboid"/>
    <property type="match status" value="1"/>
</dbReference>
<dbReference type="InterPro" id="IPR022764">
    <property type="entry name" value="Peptidase_S54_rhomboid_dom"/>
</dbReference>
<comment type="similarity">
    <text evidence="2">Belongs to the peptidase S54 family.</text>
</comment>
<evidence type="ECO:0000256" key="5">
    <source>
        <dbReference type="ARBA" id="ARBA00022989"/>
    </source>
</evidence>
<dbReference type="GO" id="GO:0006508">
    <property type="term" value="P:proteolysis"/>
    <property type="evidence" value="ECO:0007669"/>
    <property type="project" value="UniProtKB-KW"/>
</dbReference>
<feature type="domain" description="Peptidase S54 rhomboid" evidence="8">
    <location>
        <begin position="43"/>
        <end position="187"/>
    </location>
</feature>
<feature type="transmembrane region" description="Helical" evidence="7">
    <location>
        <begin position="195"/>
        <end position="213"/>
    </location>
</feature>
<protein>
    <submittedName>
        <fullName evidence="10">Rhomboid family intramembrane serine protease</fullName>
        <ecNumber evidence="10">3.4.21.105</ecNumber>
    </submittedName>
</protein>
<reference evidence="10 11" key="1">
    <citation type="submission" date="2024-09" db="EMBL/GenBank/DDBJ databases">
        <authorList>
            <person name="Sun Q."/>
            <person name="Mori K."/>
        </authorList>
    </citation>
    <scope>NUCLEOTIDE SEQUENCE [LARGE SCALE GENOMIC DNA]</scope>
    <source>
        <strain evidence="10 11">CECT 8365</strain>
    </source>
</reference>
<accession>A0ABV5HBJ0</accession>
<name>A0ABV5HBJ0_9FLAO</name>
<proteinExistence type="inferred from homology"/>
<keyword evidence="4 10" id="KW-0378">Hydrolase</keyword>
<feature type="transmembrane region" description="Helical" evidence="7">
    <location>
        <begin position="135"/>
        <end position="159"/>
    </location>
</feature>
<keyword evidence="3 7" id="KW-0812">Transmembrane</keyword>
<dbReference type="PANTHER" id="PTHR43731">
    <property type="entry name" value="RHOMBOID PROTEASE"/>
    <property type="match status" value="1"/>
</dbReference>
<dbReference type="Gene3D" id="1.20.1540.10">
    <property type="entry name" value="Rhomboid-like"/>
    <property type="match status" value="1"/>
</dbReference>
<comment type="caution">
    <text evidence="10">The sequence shown here is derived from an EMBL/GenBank/DDBJ whole genome shotgun (WGS) entry which is preliminary data.</text>
</comment>
<keyword evidence="5 7" id="KW-1133">Transmembrane helix</keyword>
<evidence type="ECO:0000256" key="1">
    <source>
        <dbReference type="ARBA" id="ARBA00004141"/>
    </source>
</evidence>
<gene>
    <name evidence="10" type="ORF">ACFFVK_11395</name>
</gene>
<dbReference type="InterPro" id="IPR035952">
    <property type="entry name" value="Rhomboid-like_sf"/>
</dbReference>
<keyword evidence="11" id="KW-1185">Reference proteome</keyword>
<evidence type="ECO:0000259" key="9">
    <source>
        <dbReference type="Pfam" id="PF20216"/>
    </source>
</evidence>
<dbReference type="Proteomes" id="UP001589562">
    <property type="component" value="Unassembled WGS sequence"/>
</dbReference>
<feature type="transmembrane region" description="Helical" evidence="7">
    <location>
        <begin position="171"/>
        <end position="189"/>
    </location>
</feature>
<sequence length="279" mass="31746">MIHTGIVGFVIIAINFLCSYKGFNDRVFFDKYKFEVDKILIHKEYYRLLTSSFLHVDWQHLIFNMLSLYFFFELVELQLGVVSFLILYFASMLGGDLLALFIHRNHGDYSAVGASGSVCGVIFASIALFPGLGIGIFLLPFSIPSWLYGILYIALTIYGIKSGRDNIGHEAHLGGALIGLLTAIILYPASLTENYIPILMVSIPSVAFIYLIITKPYILLIDNNFFNSHRKKYYSIEDKYNEKKINKQKELDKLLDKISKKGINSLTQKEKQKLEELSN</sequence>
<keyword evidence="10" id="KW-0645">Protease</keyword>
<dbReference type="EC" id="3.4.21.105" evidence="10"/>
<dbReference type="GO" id="GO:0008233">
    <property type="term" value="F:peptidase activity"/>
    <property type="evidence" value="ECO:0007669"/>
    <property type="project" value="UniProtKB-KW"/>
</dbReference>
<evidence type="ECO:0000256" key="6">
    <source>
        <dbReference type="ARBA" id="ARBA00023136"/>
    </source>
</evidence>
<evidence type="ECO:0000313" key="10">
    <source>
        <dbReference type="EMBL" id="MFB9109183.1"/>
    </source>
</evidence>
<feature type="domain" description="DUF6576" evidence="9">
    <location>
        <begin position="234"/>
        <end position="279"/>
    </location>
</feature>
<feature type="transmembrane region" description="Helical" evidence="7">
    <location>
        <begin position="6"/>
        <end position="24"/>
    </location>
</feature>
<evidence type="ECO:0000256" key="3">
    <source>
        <dbReference type="ARBA" id="ARBA00022692"/>
    </source>
</evidence>
<keyword evidence="6 7" id="KW-0472">Membrane</keyword>
<dbReference type="SUPFAM" id="SSF144091">
    <property type="entry name" value="Rhomboid-like"/>
    <property type="match status" value="1"/>
</dbReference>
<evidence type="ECO:0000313" key="11">
    <source>
        <dbReference type="Proteomes" id="UP001589562"/>
    </source>
</evidence>
<feature type="transmembrane region" description="Helical" evidence="7">
    <location>
        <begin position="109"/>
        <end position="129"/>
    </location>
</feature>
<feature type="transmembrane region" description="Helical" evidence="7">
    <location>
        <begin position="45"/>
        <end position="71"/>
    </location>
</feature>
<evidence type="ECO:0000256" key="2">
    <source>
        <dbReference type="ARBA" id="ARBA00009045"/>
    </source>
</evidence>
<feature type="transmembrane region" description="Helical" evidence="7">
    <location>
        <begin position="77"/>
        <end position="102"/>
    </location>
</feature>
<organism evidence="10 11">
    <name type="scientific">Flavobacterium gyeonganense</name>
    <dbReference type="NCBI Taxonomy" id="1310418"/>
    <lineage>
        <taxon>Bacteria</taxon>
        <taxon>Pseudomonadati</taxon>
        <taxon>Bacteroidota</taxon>
        <taxon>Flavobacteriia</taxon>
        <taxon>Flavobacteriales</taxon>
        <taxon>Flavobacteriaceae</taxon>
        <taxon>Flavobacterium</taxon>
    </lineage>
</organism>
<dbReference type="EMBL" id="JBHMFE010000014">
    <property type="protein sequence ID" value="MFB9109183.1"/>
    <property type="molecule type" value="Genomic_DNA"/>
</dbReference>
<evidence type="ECO:0000256" key="4">
    <source>
        <dbReference type="ARBA" id="ARBA00022801"/>
    </source>
</evidence>
<comment type="subcellular location">
    <subcellularLocation>
        <location evidence="1">Membrane</location>
        <topology evidence="1">Multi-pass membrane protein</topology>
    </subcellularLocation>
</comment>
<dbReference type="Pfam" id="PF20216">
    <property type="entry name" value="DUF6576"/>
    <property type="match status" value="1"/>
</dbReference>
<evidence type="ECO:0000256" key="7">
    <source>
        <dbReference type="SAM" id="Phobius"/>
    </source>
</evidence>
<evidence type="ECO:0000259" key="8">
    <source>
        <dbReference type="Pfam" id="PF01694"/>
    </source>
</evidence>
<dbReference type="InterPro" id="IPR046483">
    <property type="entry name" value="DUF6576"/>
</dbReference>
<dbReference type="InterPro" id="IPR050925">
    <property type="entry name" value="Rhomboid_protease_S54"/>
</dbReference>
<dbReference type="PANTHER" id="PTHR43731:SF14">
    <property type="entry name" value="PRESENILIN-ASSOCIATED RHOMBOID-LIKE PROTEIN, MITOCHONDRIAL"/>
    <property type="match status" value="1"/>
</dbReference>
<dbReference type="RefSeq" id="WP_278011886.1">
    <property type="nucleotide sequence ID" value="NZ_CP121112.1"/>
</dbReference>